<dbReference type="AlphaFoldDB" id="A0A9P7FI11"/>
<feature type="chain" id="PRO_5040325014" evidence="1">
    <location>
        <begin position="21"/>
        <end position="515"/>
    </location>
</feature>
<name>A0A9P7FI11_9AGAM</name>
<organism evidence="2 3">
    <name type="scientific">Suillus discolor</name>
    <dbReference type="NCBI Taxonomy" id="1912936"/>
    <lineage>
        <taxon>Eukaryota</taxon>
        <taxon>Fungi</taxon>
        <taxon>Dikarya</taxon>
        <taxon>Basidiomycota</taxon>
        <taxon>Agaricomycotina</taxon>
        <taxon>Agaricomycetes</taxon>
        <taxon>Agaricomycetidae</taxon>
        <taxon>Boletales</taxon>
        <taxon>Suillineae</taxon>
        <taxon>Suillaceae</taxon>
        <taxon>Suillus</taxon>
    </lineage>
</organism>
<dbReference type="Proteomes" id="UP000823399">
    <property type="component" value="Unassembled WGS sequence"/>
</dbReference>
<sequence>MAVDPLQFLSLIAFLSALEARGVSLATGLTNTIIYFPFNRLLNGSSCGPSNTRAFASNMGFFDHTSEGFIQDPSTRDSGYPLGFSDTTSSTASSALLYQFLLLFSGQLASISRDILSLRRSVASLESSLSAFKDEALQTHTKASFDSEELGRKLHHLSSIMTVQEGQVSALRDTVGTLQACTIHVSPDRQALAERVRSYTEFDAPQKCLRVQFTTQIQEHVECKKDYAALRQDLQKLSDLASINDTKTNVSLDHLRSQIVDQVKDQNRTEKEVALLREQMTRKFGAFQSRVSSLTLDAVKVHHGVRLSDQAAKEARRVKAMAAVGRRIMQLQDTIPQNNENDAVVSSPCSSPISVGRFQDSDVFKTSSPCVQWVGTTTPSDTKVPHSSPLSREYINCKENVDGIHSPSTTVTFCQVDAEAGILRRKQKGPTITAFQPKDVNWMPMPSPSSPVHVMIATTPVLRRPGLSAIQRGHVPESRIFKRTYLNRVDRQSSDLMRTHLVTQSTAIRASMLLL</sequence>
<keyword evidence="3" id="KW-1185">Reference proteome</keyword>
<dbReference type="EMBL" id="JABBWM010000005">
    <property type="protein sequence ID" value="KAG2117221.1"/>
    <property type="molecule type" value="Genomic_DNA"/>
</dbReference>
<dbReference type="GeneID" id="64697880"/>
<evidence type="ECO:0000313" key="3">
    <source>
        <dbReference type="Proteomes" id="UP000823399"/>
    </source>
</evidence>
<reference evidence="2" key="1">
    <citation type="journal article" date="2020" name="New Phytol.">
        <title>Comparative genomics reveals dynamic genome evolution in host specialist ectomycorrhizal fungi.</title>
        <authorList>
            <person name="Lofgren L.A."/>
            <person name="Nguyen N.H."/>
            <person name="Vilgalys R."/>
            <person name="Ruytinx J."/>
            <person name="Liao H.L."/>
            <person name="Branco S."/>
            <person name="Kuo A."/>
            <person name="LaButti K."/>
            <person name="Lipzen A."/>
            <person name="Andreopoulos W."/>
            <person name="Pangilinan J."/>
            <person name="Riley R."/>
            <person name="Hundley H."/>
            <person name="Na H."/>
            <person name="Barry K."/>
            <person name="Grigoriev I.V."/>
            <person name="Stajich J.E."/>
            <person name="Kennedy P.G."/>
        </authorList>
    </citation>
    <scope>NUCLEOTIDE SEQUENCE</scope>
    <source>
        <strain evidence="2">FC423</strain>
    </source>
</reference>
<dbReference type="RefSeq" id="XP_041298110.1">
    <property type="nucleotide sequence ID" value="XM_041435621.1"/>
</dbReference>
<evidence type="ECO:0000256" key="1">
    <source>
        <dbReference type="SAM" id="SignalP"/>
    </source>
</evidence>
<protein>
    <submittedName>
        <fullName evidence="2">Uncharacterized protein</fullName>
    </submittedName>
</protein>
<gene>
    <name evidence="2" type="ORF">F5147DRAFT_671809</name>
</gene>
<proteinExistence type="predicted"/>
<comment type="caution">
    <text evidence="2">The sequence shown here is derived from an EMBL/GenBank/DDBJ whole genome shotgun (WGS) entry which is preliminary data.</text>
</comment>
<evidence type="ECO:0000313" key="2">
    <source>
        <dbReference type="EMBL" id="KAG2117221.1"/>
    </source>
</evidence>
<feature type="signal peptide" evidence="1">
    <location>
        <begin position="1"/>
        <end position="20"/>
    </location>
</feature>
<dbReference type="OrthoDB" id="2676280at2759"/>
<keyword evidence="1" id="KW-0732">Signal</keyword>
<accession>A0A9P7FI11</accession>